<accession>A0A0N5A7U0</accession>
<dbReference type="WBParaSite" id="SMUV_0000010601-mRNA-1">
    <property type="protein sequence ID" value="SMUV_0000010601-mRNA-1"/>
    <property type="gene ID" value="SMUV_0000010601"/>
</dbReference>
<proteinExistence type="predicted"/>
<feature type="domain" description="GLTSCR protein conserved" evidence="2">
    <location>
        <begin position="751"/>
        <end position="846"/>
    </location>
</feature>
<organism evidence="3 4">
    <name type="scientific">Syphacia muris</name>
    <dbReference type="NCBI Taxonomy" id="451379"/>
    <lineage>
        <taxon>Eukaryota</taxon>
        <taxon>Metazoa</taxon>
        <taxon>Ecdysozoa</taxon>
        <taxon>Nematoda</taxon>
        <taxon>Chromadorea</taxon>
        <taxon>Rhabditida</taxon>
        <taxon>Spirurina</taxon>
        <taxon>Oxyuridomorpha</taxon>
        <taxon>Oxyuroidea</taxon>
        <taxon>Oxyuridae</taxon>
        <taxon>Syphacia</taxon>
    </lineage>
</organism>
<keyword evidence="3" id="KW-1185">Reference proteome</keyword>
<evidence type="ECO:0000313" key="3">
    <source>
        <dbReference type="Proteomes" id="UP000046393"/>
    </source>
</evidence>
<dbReference type="InterPro" id="IPR015671">
    <property type="entry name" value="GSCR1_dom"/>
</dbReference>
<protein>
    <submittedName>
        <fullName evidence="4">GLTSCR1 domain-containing protein</fullName>
    </submittedName>
</protein>
<feature type="compositionally biased region" description="Low complexity" evidence="1">
    <location>
        <begin position="173"/>
        <end position="184"/>
    </location>
</feature>
<evidence type="ECO:0000256" key="1">
    <source>
        <dbReference type="SAM" id="MobiDB-lite"/>
    </source>
</evidence>
<reference evidence="4" key="1">
    <citation type="submission" date="2017-02" db="UniProtKB">
        <authorList>
            <consortium name="WormBaseParasite"/>
        </authorList>
    </citation>
    <scope>IDENTIFICATION</scope>
</reference>
<sequence>MSSTGIRCIDDLGVEHYDDEWGYFGLDDDPLKGGSPPSSSVLDVNLDLSVPVRTCPSPLAQIPTREPYGIEAPPKLSPVPTEQEQSFTTLNTHVPDTSRQFPSSGLRTLADYENDLAEELGIFSIQPTASSSQQQAQPIQQQPQQIQQQQQLQQQQTQPQNYMQPTTSTGYLQQQPSTSIQSTQLHSVSPIFLTRQQGEVHMMQPSTSGTQIGGAIIQTQPQQQPQSSQQQQQQQQACIQTVNGQWFVQAQVQHMQTNSGTVIAVLPNYTAPPSRSHSELVTTVQSGNVITRQSPQQLQQQQLNLGIVTSQQQQHLQQQHILQQQQQQHQQKQQITPRVVHTQQISQQVMQTQKPAAVAISTMQSSQGLPVVQQLLSAPALPRQQMRQPIAVQQSAPTPTAKPKRTSQSRSSGRKKNVGQNGTLGSFLTKANRLAAASDGSTSEGNRSSLDSVTLSVQRLEQQTVQNVDCSREIKDLESKRAQIFFAALVEQHKNEDILSAASGQPKSISRVVSAPRQRNNYVSRTQVQHQVRPSTSYDRQSTFEPVQQQGQQTVRQYTSFQQVQYQPYQSTANQTSYVPVSSSGQVQQQVSIQQQYYQPVDGSRSGACNSYAQNFEQSSSASTPITASVTASVAIPLSTSLIASTPTQMNPNITTTISGPLSSSVSAVSMATVATTLPTSLNNSVTQVNVEPQQQIMPSVQQSSNVDQQILLPAPILKTAAENALSVREKRQQRVSKLSNYFGSLLNSVDAVDISKPFDDLSDIISRLFPFHVYHEPSLDDKVLDKFDHKYLRHMVYLNERKEKVEKRMRSLLFNEAMKSTAERMDELVLLSLDNEYESHALSEERCVAANNRDEFVSKSELCRELKSEEVEMKMEEFSKRKALKPQMPFEYHLFSEAEILCRDRDGLSDSETEGTELYFEDSATDDVSPSCSDDSFESVIDDEPTDKDLYSDDSKTETKPPCISKNIDNYERMEPFFSNFSTSEYPAENNEKYVQQYENMPAKLPESLEDHSVEMKYSPKALSPRISGGIAKSRKNSLAFCVQDVCAKNSSSPNIAVTDFAEKLKSSCSFIKHMSSKTTDESLPVLPIVDEQSTVSHSSVSPDAMLPPPLRCYSIDNKDISQVNFLSDKLKCHWANERLDEDNDSSTNMKLANEKIRLRIRTMKSPLKQMASLTSDRKETTSIDLDKDYNNAELPAVLENSPLNSCEVNSQKVTDAQSSIRTYLGKEEQEAVDKICLEQKSPINNLFPGSLKIKCNFRRLSENNDAKEGSDVKESEARPPIKIKIALPLKTDEHSLRNEDERKKEKKKKRKKKKHQKNVQALESDSRVNYGEESNEKLNVHNGRNPEVYEATCFSSCSVDDSSRGRLLLRFSRKQNNVVKCEPASSFASCAVREKRSSCDFGMDGSEPKPKVPKLKIPRIRLKKEIGTDGSETAYTLAVKVEDVGIAAAVCNQDNACEKRKLCNSNLKVEPVDVISNGGAHSPTPMVNSGKNLEAKSNSCLVKKPVVATNVPALTLNLFPASSSSSAQFSPDASDDEEEERLRLQTDNVMNRLNGWSSSLPVNDQAQAEALSRIVNTATFMNPLLGGLMTPGMNSWLTNVEQTRFSSSRNFPWLVAPPLLPQISRLQHRNTAAFDKTNPKR</sequence>
<feature type="region of interest" description="Disordered" evidence="1">
    <location>
        <begin position="75"/>
        <end position="103"/>
    </location>
</feature>
<feature type="region of interest" description="Disordered" evidence="1">
    <location>
        <begin position="128"/>
        <end position="184"/>
    </location>
</feature>
<feature type="compositionally biased region" description="Acidic residues" evidence="1">
    <location>
        <begin position="936"/>
        <end position="947"/>
    </location>
</feature>
<feature type="region of interest" description="Disordered" evidence="1">
    <location>
        <begin position="1266"/>
        <end position="1341"/>
    </location>
</feature>
<feature type="compositionally biased region" description="Polar residues" evidence="1">
    <location>
        <begin position="80"/>
        <end position="103"/>
    </location>
</feature>
<dbReference type="Proteomes" id="UP000046393">
    <property type="component" value="Unplaced"/>
</dbReference>
<dbReference type="STRING" id="451379.A0A0N5A7U0"/>
<feature type="compositionally biased region" description="Basic residues" evidence="1">
    <location>
        <begin position="1306"/>
        <end position="1319"/>
    </location>
</feature>
<evidence type="ECO:0000313" key="4">
    <source>
        <dbReference type="WBParaSite" id="SMUV_0000010601-mRNA-1"/>
    </source>
</evidence>
<name>A0A0N5A7U0_9BILA</name>
<feature type="compositionally biased region" description="Polar residues" evidence="1">
    <location>
        <begin position="161"/>
        <end position="172"/>
    </location>
</feature>
<feature type="compositionally biased region" description="Basic and acidic residues" evidence="1">
    <location>
        <begin position="948"/>
        <end position="960"/>
    </location>
</feature>
<feature type="compositionally biased region" description="Basic and acidic residues" evidence="1">
    <location>
        <begin position="1266"/>
        <end position="1281"/>
    </location>
</feature>
<feature type="compositionally biased region" description="Basic and acidic residues" evidence="1">
    <location>
        <begin position="1292"/>
        <end position="1305"/>
    </location>
</feature>
<feature type="region of interest" description="Disordered" evidence="1">
    <location>
        <begin position="384"/>
        <end position="426"/>
    </location>
</feature>
<feature type="region of interest" description="Disordered" evidence="1">
    <location>
        <begin position="921"/>
        <end position="962"/>
    </location>
</feature>
<feature type="compositionally biased region" description="Polar residues" evidence="1">
    <location>
        <begin position="385"/>
        <end position="398"/>
    </location>
</feature>
<dbReference type="Pfam" id="PF15249">
    <property type="entry name" value="GLTSCR1"/>
    <property type="match status" value="1"/>
</dbReference>
<evidence type="ECO:0000259" key="2">
    <source>
        <dbReference type="Pfam" id="PF15249"/>
    </source>
</evidence>
<feature type="compositionally biased region" description="Low complexity" evidence="1">
    <location>
        <begin position="128"/>
        <end position="160"/>
    </location>
</feature>
<feature type="compositionally biased region" description="Basic residues" evidence="1">
    <location>
        <begin position="402"/>
        <end position="417"/>
    </location>
</feature>